<protein>
    <recommendedName>
        <fullName evidence="3">Transposase</fullName>
    </recommendedName>
</protein>
<keyword evidence="2" id="KW-1185">Reference proteome</keyword>
<evidence type="ECO:0008006" key="3">
    <source>
        <dbReference type="Google" id="ProtNLM"/>
    </source>
</evidence>
<reference evidence="1" key="1">
    <citation type="submission" date="2021-09" db="EMBL/GenBank/DDBJ databases">
        <authorList>
            <consortium name="AG Swart"/>
            <person name="Singh M."/>
            <person name="Singh A."/>
            <person name="Seah K."/>
            <person name="Emmerich C."/>
        </authorList>
    </citation>
    <scope>NUCLEOTIDE SEQUENCE</scope>
    <source>
        <strain evidence="1">ATCC30299</strain>
    </source>
</reference>
<evidence type="ECO:0000313" key="1">
    <source>
        <dbReference type="EMBL" id="CAG9330034.1"/>
    </source>
</evidence>
<evidence type="ECO:0000313" key="2">
    <source>
        <dbReference type="Proteomes" id="UP001162131"/>
    </source>
</evidence>
<accession>A0AAU9JVK4</accession>
<dbReference type="AlphaFoldDB" id="A0AAU9JVK4"/>
<dbReference type="EMBL" id="CAJZBQ010000050">
    <property type="protein sequence ID" value="CAG9330034.1"/>
    <property type="molecule type" value="Genomic_DNA"/>
</dbReference>
<name>A0AAU9JVK4_9CILI</name>
<comment type="caution">
    <text evidence="1">The sequence shown here is derived from an EMBL/GenBank/DDBJ whole genome shotgun (WGS) entry which is preliminary data.</text>
</comment>
<organism evidence="1 2">
    <name type="scientific">Blepharisma stoltei</name>
    <dbReference type="NCBI Taxonomy" id="1481888"/>
    <lineage>
        <taxon>Eukaryota</taxon>
        <taxon>Sar</taxon>
        <taxon>Alveolata</taxon>
        <taxon>Ciliophora</taxon>
        <taxon>Postciliodesmatophora</taxon>
        <taxon>Heterotrichea</taxon>
        <taxon>Heterotrichida</taxon>
        <taxon>Blepharismidae</taxon>
        <taxon>Blepharisma</taxon>
    </lineage>
</organism>
<gene>
    <name evidence="1" type="ORF">BSTOLATCC_MIC50250</name>
</gene>
<dbReference type="Proteomes" id="UP001162131">
    <property type="component" value="Unassembled WGS sequence"/>
</dbReference>
<sequence length="101" mass="11234">MVQIAQDVEVTPKAISKLLKHLRAHIAKLVLKSYIEDEPLGIVNEPGRVHPCVEMDETKIINWQGERLGGLSVFLIGGRKDSGFFIAQTTGNMKNLLPLKE</sequence>
<proteinExistence type="predicted"/>